<keyword evidence="2" id="KW-1185">Reference proteome</keyword>
<accession>A0A0P0CFH2</accession>
<gene>
    <name evidence="1" type="ORF">DC20_00370</name>
</gene>
<dbReference type="KEGG" id="rti:DC20_00370"/>
<dbReference type="EMBL" id="CP012643">
    <property type="protein sequence ID" value="ALI97727.1"/>
    <property type="molecule type" value="Genomic_DNA"/>
</dbReference>
<evidence type="ECO:0000313" key="2">
    <source>
        <dbReference type="Proteomes" id="UP000061382"/>
    </source>
</evidence>
<proteinExistence type="predicted"/>
<sequence length="104" mass="11688">MLNCFLISGLISLFNLNLFDFGSSLKLIIQQTPTSFKEVLNLYLKSNIIVIVNNKSLTKCKIFKVGNDYVTVKLSSGNYVYYPFCSIQSIDGLPTVEVVQIIIK</sequence>
<dbReference type="STRING" id="512763.DC20_00370"/>
<dbReference type="Proteomes" id="UP000061382">
    <property type="component" value="Chromosome"/>
</dbReference>
<protein>
    <submittedName>
        <fullName evidence="1">Uncharacterized protein</fullName>
    </submittedName>
</protein>
<evidence type="ECO:0000313" key="1">
    <source>
        <dbReference type="EMBL" id="ALI97727.1"/>
    </source>
</evidence>
<dbReference type="AlphaFoldDB" id="A0A0P0CFH2"/>
<reference evidence="1 2" key="1">
    <citation type="submission" date="2015-08" db="EMBL/GenBank/DDBJ databases">
        <title>Complete genome sequence of Rufibacter tibetensis strain 1351t, a radiation-resistant bacterium from tibet plateau.</title>
        <authorList>
            <person name="Dai J."/>
        </authorList>
    </citation>
    <scope>NUCLEOTIDE SEQUENCE [LARGE SCALE GENOMIC DNA]</scope>
    <source>
        <strain evidence="1 2">1351</strain>
    </source>
</reference>
<dbReference type="PATRIC" id="fig|512763.3.peg.79"/>
<organism evidence="1 2">
    <name type="scientific">Rufibacter tibetensis</name>
    <dbReference type="NCBI Taxonomy" id="512763"/>
    <lineage>
        <taxon>Bacteria</taxon>
        <taxon>Pseudomonadati</taxon>
        <taxon>Bacteroidota</taxon>
        <taxon>Cytophagia</taxon>
        <taxon>Cytophagales</taxon>
        <taxon>Hymenobacteraceae</taxon>
        <taxon>Rufibacter</taxon>
    </lineage>
</organism>
<name>A0A0P0CFH2_9BACT</name>